<dbReference type="OrthoDB" id="67688at2759"/>
<dbReference type="GO" id="GO:0035005">
    <property type="term" value="F:1-phosphatidylinositol-4-phosphate 3-kinase activity"/>
    <property type="evidence" value="ECO:0007669"/>
    <property type="project" value="TreeGrafter"/>
</dbReference>
<dbReference type="Pfam" id="PF00454">
    <property type="entry name" value="PI3_PI4_kinase"/>
    <property type="match status" value="1"/>
</dbReference>
<dbReference type="GO" id="GO:0005737">
    <property type="term" value="C:cytoplasm"/>
    <property type="evidence" value="ECO:0007669"/>
    <property type="project" value="TreeGrafter"/>
</dbReference>
<keyword evidence="3 6" id="KW-0418">Kinase</keyword>
<evidence type="ECO:0000256" key="1">
    <source>
        <dbReference type="ARBA" id="ARBA00022679"/>
    </source>
</evidence>
<dbReference type="GO" id="GO:0016303">
    <property type="term" value="F:1-phosphatidylinositol-3-kinase activity"/>
    <property type="evidence" value="ECO:0007669"/>
    <property type="project" value="TreeGrafter"/>
</dbReference>
<dbReference type="PROSITE" id="PS50290">
    <property type="entry name" value="PI3_4_KINASE_3"/>
    <property type="match status" value="1"/>
</dbReference>
<dbReference type="PANTHER" id="PTHR10048">
    <property type="entry name" value="PHOSPHATIDYLINOSITOL KINASE"/>
    <property type="match status" value="1"/>
</dbReference>
<dbReference type="GO" id="GO:0005524">
    <property type="term" value="F:ATP binding"/>
    <property type="evidence" value="ECO:0007669"/>
    <property type="project" value="UniProtKB-KW"/>
</dbReference>
<dbReference type="InterPro" id="IPR018936">
    <property type="entry name" value="PI3/4_kinase_CS"/>
</dbReference>
<dbReference type="InterPro" id="IPR015433">
    <property type="entry name" value="PI3/4_kinase"/>
</dbReference>
<dbReference type="SMART" id="SM00146">
    <property type="entry name" value="PI3Kc"/>
    <property type="match status" value="1"/>
</dbReference>
<keyword evidence="4" id="KW-0067">ATP-binding</keyword>
<evidence type="ECO:0000256" key="2">
    <source>
        <dbReference type="ARBA" id="ARBA00022741"/>
    </source>
</evidence>
<dbReference type="FunFam" id="1.10.1070.11:FF:000001">
    <property type="entry name" value="Phosphatidylinositol 4,5-bisphosphate 3-kinase catalytic subunit"/>
    <property type="match status" value="1"/>
</dbReference>
<dbReference type="InterPro" id="IPR036940">
    <property type="entry name" value="PI3/4_kinase_cat_sf"/>
</dbReference>
<organism evidence="6">
    <name type="scientific">Melanaphis sacchari</name>
    <dbReference type="NCBI Taxonomy" id="742174"/>
    <lineage>
        <taxon>Eukaryota</taxon>
        <taxon>Metazoa</taxon>
        <taxon>Ecdysozoa</taxon>
        <taxon>Arthropoda</taxon>
        <taxon>Hexapoda</taxon>
        <taxon>Insecta</taxon>
        <taxon>Pterygota</taxon>
        <taxon>Neoptera</taxon>
        <taxon>Paraneoptera</taxon>
        <taxon>Hemiptera</taxon>
        <taxon>Sternorrhyncha</taxon>
        <taxon>Aphidomorpha</taxon>
        <taxon>Aphidoidea</taxon>
        <taxon>Aphididae</taxon>
        <taxon>Aphidini</taxon>
        <taxon>Melanaphis</taxon>
    </lineage>
</organism>
<dbReference type="SUPFAM" id="SSF56112">
    <property type="entry name" value="Protein kinase-like (PK-like)"/>
    <property type="match status" value="1"/>
</dbReference>
<dbReference type="GO" id="GO:0048015">
    <property type="term" value="P:phosphatidylinositol-mediated signaling"/>
    <property type="evidence" value="ECO:0007669"/>
    <property type="project" value="TreeGrafter"/>
</dbReference>
<evidence type="ECO:0000313" key="6">
    <source>
        <dbReference type="EMBL" id="MBW14593.1"/>
    </source>
</evidence>
<dbReference type="Gene3D" id="1.10.1070.11">
    <property type="entry name" value="Phosphatidylinositol 3-/4-kinase, catalytic domain"/>
    <property type="match status" value="1"/>
</dbReference>
<keyword evidence="1" id="KW-0808">Transferase</keyword>
<dbReference type="PROSITE" id="PS00916">
    <property type="entry name" value="PI3_4_KINASE_2"/>
    <property type="match status" value="1"/>
</dbReference>
<accession>A0A2H8TKD0</accession>
<evidence type="ECO:0000259" key="5">
    <source>
        <dbReference type="PROSITE" id="PS50290"/>
    </source>
</evidence>
<feature type="domain" description="PI3K/PI4K catalytic" evidence="5">
    <location>
        <begin position="1"/>
        <end position="220"/>
    </location>
</feature>
<reference evidence="6" key="1">
    <citation type="submission" date="2017-10" db="EMBL/GenBank/DDBJ databases">
        <title>Transcriptome Assembly of Sugarcane Aphid Adults.</title>
        <authorList>
            <person name="Scully E.D."/>
            <person name="Palmer N.A."/>
            <person name="Geib S.M."/>
            <person name="Sarath G."/>
            <person name="Sattler S.E."/>
        </authorList>
    </citation>
    <scope>NUCLEOTIDE SEQUENCE</scope>
    <source>
        <tissue evidence="6">Whole body</tissue>
    </source>
</reference>
<dbReference type="InterPro" id="IPR000403">
    <property type="entry name" value="PI3/4_kinase_cat_dom"/>
</dbReference>
<keyword evidence="2" id="KW-0547">Nucleotide-binding</keyword>
<dbReference type="GO" id="GO:0005886">
    <property type="term" value="C:plasma membrane"/>
    <property type="evidence" value="ECO:0007669"/>
    <property type="project" value="TreeGrafter"/>
</dbReference>
<dbReference type="EMBL" id="GFXV01002788">
    <property type="protein sequence ID" value="MBW14593.1"/>
    <property type="molecule type" value="Transcribed_RNA"/>
</dbReference>
<dbReference type="GO" id="GO:0016477">
    <property type="term" value="P:cell migration"/>
    <property type="evidence" value="ECO:0007669"/>
    <property type="project" value="TreeGrafter"/>
</dbReference>
<proteinExistence type="predicted"/>
<name>A0A2H8TKD0_9HEMI</name>
<dbReference type="AlphaFoldDB" id="A0A2H8TKD0"/>
<evidence type="ECO:0000256" key="4">
    <source>
        <dbReference type="ARBA" id="ARBA00022840"/>
    </source>
</evidence>
<protein>
    <submittedName>
        <fullName evidence="6">Phosphatidylinositol 4,5-bisphosphate 3-kinase catalytic subunit delta isoform</fullName>
    </submittedName>
</protein>
<gene>
    <name evidence="6" type="primary">Pik3cd_1</name>
</gene>
<dbReference type="GO" id="GO:0005942">
    <property type="term" value="C:phosphatidylinositol 3-kinase complex"/>
    <property type="evidence" value="ECO:0007669"/>
    <property type="project" value="TreeGrafter"/>
</dbReference>
<dbReference type="InterPro" id="IPR011009">
    <property type="entry name" value="Kinase-like_dom_sf"/>
</dbReference>
<dbReference type="PANTHER" id="PTHR10048:SF118">
    <property type="entry name" value="PI-3 KINASE"/>
    <property type="match status" value="1"/>
</dbReference>
<sequence length="237" mass="27185">MNPYQCISTDNRVGMIEVVLNAETIANIQKEKGMFSATSAFKKGSLLAWLKDYNQTEQSLQKAIEEFTFSCAGYCVATYVLGVADRHSDNIMVKKTGQLFHIDFGHILGHFKEKFGFRRERVPFVLTHDFVHVINKGQTRKEALEFQMFQNYCEKAFLILRRHGSLILSLFAMMISTGLPELGSEKDLNYLRETLVMDLSENDAKLHFRSKFEEALGNSWKTSLNWASHNLAKNNKQ</sequence>
<evidence type="ECO:0000256" key="3">
    <source>
        <dbReference type="ARBA" id="ARBA00022777"/>
    </source>
</evidence>
<dbReference type="GO" id="GO:0043491">
    <property type="term" value="P:phosphatidylinositol 3-kinase/protein kinase B signal transduction"/>
    <property type="evidence" value="ECO:0007669"/>
    <property type="project" value="TreeGrafter"/>
</dbReference>